<dbReference type="AlphaFoldDB" id="A0A914GQI2"/>
<proteinExistence type="predicted"/>
<accession>A0A914GQI2</accession>
<evidence type="ECO:0000313" key="2">
    <source>
        <dbReference type="Proteomes" id="UP000887572"/>
    </source>
</evidence>
<sequence>MSSAVRFSSASLSRGVPPPLTASKDCQTVPVHFASIGTDPIQAPEKGTQSEAQQQPIKNECYIRINAELVGLIMGELDRARREEELLAVYERQLAFGDDEKRGRRVQLRHFYQLMAEPDHLDHSIGLSSVHYGPGARVILLFGFPQHDTCTRRGQRGRVSTVPLSTCPSTAEFARYGELVIVGTHSGELLLLSSESGDVLWSSESTSALSHAFTVTQLRWVMDSGGSEQQRELISLSLDGTVRKSRLEANNRLELLQSANFKLGDLPRELRKGGVDGGAKLGLIGCVFDDEANLLVATETGIVLRLDTNGLVLKDTFVLGDSAEDIPTIKSYGALPMGSFAAAPYDSKGPSRQRQKCWHCPAHGKTSKFAPIIGCF</sequence>
<reference evidence="3" key="1">
    <citation type="submission" date="2022-11" db="UniProtKB">
        <authorList>
            <consortium name="WormBaseParasite"/>
        </authorList>
    </citation>
    <scope>IDENTIFICATION</scope>
</reference>
<feature type="compositionally biased region" description="Low complexity" evidence="1">
    <location>
        <begin position="1"/>
        <end position="14"/>
    </location>
</feature>
<keyword evidence="2" id="KW-1185">Reference proteome</keyword>
<dbReference type="SUPFAM" id="SSF50998">
    <property type="entry name" value="Quinoprotein alcohol dehydrogenase-like"/>
    <property type="match status" value="1"/>
</dbReference>
<dbReference type="Gene3D" id="2.130.10.10">
    <property type="entry name" value="YVTN repeat-like/Quinoprotein amine dehydrogenase"/>
    <property type="match status" value="1"/>
</dbReference>
<dbReference type="InterPro" id="IPR011047">
    <property type="entry name" value="Quinoprotein_ADH-like_sf"/>
</dbReference>
<protein>
    <submittedName>
        <fullName evidence="3">Uncharacterized protein</fullName>
    </submittedName>
</protein>
<evidence type="ECO:0000313" key="3">
    <source>
        <dbReference type="WBParaSite" id="Gr19_v10_g10476.t1"/>
    </source>
</evidence>
<feature type="region of interest" description="Disordered" evidence="1">
    <location>
        <begin position="1"/>
        <end position="24"/>
    </location>
</feature>
<organism evidence="2 3">
    <name type="scientific">Globodera rostochiensis</name>
    <name type="common">Golden nematode worm</name>
    <name type="synonym">Heterodera rostochiensis</name>
    <dbReference type="NCBI Taxonomy" id="31243"/>
    <lineage>
        <taxon>Eukaryota</taxon>
        <taxon>Metazoa</taxon>
        <taxon>Ecdysozoa</taxon>
        <taxon>Nematoda</taxon>
        <taxon>Chromadorea</taxon>
        <taxon>Rhabditida</taxon>
        <taxon>Tylenchina</taxon>
        <taxon>Tylenchomorpha</taxon>
        <taxon>Tylenchoidea</taxon>
        <taxon>Heteroderidae</taxon>
        <taxon>Heteroderinae</taxon>
        <taxon>Globodera</taxon>
    </lineage>
</organism>
<evidence type="ECO:0000256" key="1">
    <source>
        <dbReference type="SAM" id="MobiDB-lite"/>
    </source>
</evidence>
<dbReference type="Proteomes" id="UP000887572">
    <property type="component" value="Unplaced"/>
</dbReference>
<name>A0A914GQI2_GLORO</name>
<dbReference type="InterPro" id="IPR015943">
    <property type="entry name" value="WD40/YVTN_repeat-like_dom_sf"/>
</dbReference>
<dbReference type="WBParaSite" id="Gr19_v10_g10476.t1">
    <property type="protein sequence ID" value="Gr19_v10_g10476.t1"/>
    <property type="gene ID" value="Gr19_v10_g10476"/>
</dbReference>